<evidence type="ECO:0000313" key="11">
    <source>
        <dbReference type="Proteomes" id="UP000634919"/>
    </source>
</evidence>
<reference evidence="10 11" key="1">
    <citation type="submission" date="2020-08" db="EMBL/GenBank/DDBJ databases">
        <title>A Genomic Blueprint of the Chicken Gut Microbiome.</title>
        <authorList>
            <person name="Gilroy R."/>
            <person name="Ravi A."/>
            <person name="Getino M."/>
            <person name="Pursley I."/>
            <person name="Horton D.L."/>
            <person name="Alikhan N.-F."/>
            <person name="Baker D."/>
            <person name="Gharbi K."/>
            <person name="Hall N."/>
            <person name="Watson M."/>
            <person name="Adriaenssens E.M."/>
            <person name="Foster-Nyarko E."/>
            <person name="Jarju S."/>
            <person name="Secka A."/>
            <person name="Antonio M."/>
            <person name="Oren A."/>
            <person name="Chaudhuri R."/>
            <person name="La Ragione R.M."/>
            <person name="Hildebrand F."/>
            <person name="Pallen M.J."/>
        </authorList>
    </citation>
    <scope>NUCLEOTIDE SEQUENCE [LARGE SCALE GENOMIC DNA]</scope>
    <source>
        <strain evidence="10 11">Sa2CVA6</strain>
    </source>
</reference>
<dbReference type="Gene3D" id="3.10.20.310">
    <property type="entry name" value="membrane protein fhac"/>
    <property type="match status" value="1"/>
</dbReference>
<dbReference type="EMBL" id="JACSQK010000001">
    <property type="protein sequence ID" value="MBD7959054.1"/>
    <property type="molecule type" value="Genomic_DNA"/>
</dbReference>
<evidence type="ECO:0000256" key="8">
    <source>
        <dbReference type="ARBA" id="ARBA00023237"/>
    </source>
</evidence>
<evidence type="ECO:0000256" key="1">
    <source>
        <dbReference type="ARBA" id="ARBA00004442"/>
    </source>
</evidence>
<evidence type="ECO:0000256" key="4">
    <source>
        <dbReference type="ARBA" id="ARBA00022452"/>
    </source>
</evidence>
<protein>
    <submittedName>
        <fullName evidence="10">ShlB/FhaC/HecB family hemolysin secretion/activation protein</fullName>
    </submittedName>
</protein>
<dbReference type="PROSITE" id="PS51779">
    <property type="entry name" value="POTRA"/>
    <property type="match status" value="1"/>
</dbReference>
<gene>
    <name evidence="10" type="ORF">H9646_01025</name>
</gene>
<name>A0ABR8S7K2_9BURK</name>
<dbReference type="InterPro" id="IPR035251">
    <property type="entry name" value="ShlB_POTRA"/>
</dbReference>
<feature type="domain" description="POTRA" evidence="9">
    <location>
        <begin position="86"/>
        <end position="163"/>
    </location>
</feature>
<accession>A0ABR8S7K2</accession>
<sequence>MKVFYLELLAFCRNFRLTVVSVLISGFSCSTLAQLSGVAAIEQQQQQRQQERERELRDRMAPDADILRPTTTAATLEIPENESPCFNLHKLELTGKKLTEVSWLKESAGVDFSTAPCIGSKGVEVILARMQQAVIEHGYVTSRVMVVPQNLRDGVLTVAFIPGVLREIRFSADSTGNTSLLTALPSKEGELLQLRDIEQGLENLKRVPTSDADIQITPADGPNVEPGQSDLLITYKKVNPLRFNVALDNGGVESTGKVQGTGTVSWDNPLGLNDLMYFSFGGGLWNGGNRGTETRAVQYSLPLGYWLLALSGSYSKYHQSVAGAYQNYTYSGESSNLDFKLSRVVFRNASSKASVGFKVFQRTSNNYIDDVEIEVQRRRTSGFELSLNQRSYLGNAIVDANLAYKRGTGAFAALRAPEEPFGEGSSRMKLFIADLALTKPFELADTKLKFTSAWHGQSNQTPLTPQDRIGIGGRYTVRGFDGESTLLAERGWYWRNELSIPLSLGAAGNAEAFVGLDTGHVSGPSAQYLVGQSLTGAAIGLRGAWGNLSYEVFMATPVRKPEHFRTSQTNLALSLAYSF</sequence>
<dbReference type="PIRSF" id="PIRSF029745">
    <property type="entry name" value="FhaC"/>
    <property type="match status" value="1"/>
</dbReference>
<dbReference type="PANTHER" id="PTHR34597">
    <property type="entry name" value="SLR1661 PROTEIN"/>
    <property type="match status" value="1"/>
</dbReference>
<keyword evidence="6" id="KW-0653">Protein transport</keyword>
<dbReference type="InterPro" id="IPR013686">
    <property type="entry name" value="Polypept-transport_assoc_ShlB"/>
</dbReference>
<evidence type="ECO:0000256" key="3">
    <source>
        <dbReference type="ARBA" id="ARBA00022448"/>
    </source>
</evidence>
<evidence type="ECO:0000256" key="5">
    <source>
        <dbReference type="ARBA" id="ARBA00022692"/>
    </source>
</evidence>
<proteinExistence type="inferred from homology"/>
<keyword evidence="7" id="KW-0472">Membrane</keyword>
<keyword evidence="11" id="KW-1185">Reference proteome</keyword>
<dbReference type="Pfam" id="PF03865">
    <property type="entry name" value="ShlB"/>
    <property type="match status" value="1"/>
</dbReference>
<comment type="similarity">
    <text evidence="2">Belongs to the TPS (TC 1.B.20) family.</text>
</comment>
<comment type="caution">
    <text evidence="10">The sequence shown here is derived from an EMBL/GenBank/DDBJ whole genome shotgun (WGS) entry which is preliminary data.</text>
</comment>
<dbReference type="InterPro" id="IPR051544">
    <property type="entry name" value="TPS_OM_transporter"/>
</dbReference>
<dbReference type="Pfam" id="PF08479">
    <property type="entry name" value="POTRA_2"/>
    <property type="match status" value="1"/>
</dbReference>
<dbReference type="PANTHER" id="PTHR34597:SF3">
    <property type="entry name" value="OUTER MEMBRANE TRANSPORTER CDIB"/>
    <property type="match status" value="1"/>
</dbReference>
<keyword evidence="8" id="KW-0998">Cell outer membrane</keyword>
<evidence type="ECO:0000256" key="6">
    <source>
        <dbReference type="ARBA" id="ARBA00022927"/>
    </source>
</evidence>
<evidence type="ECO:0000256" key="7">
    <source>
        <dbReference type="ARBA" id="ARBA00023136"/>
    </source>
</evidence>
<dbReference type="Gene3D" id="2.40.160.50">
    <property type="entry name" value="membrane protein fhac: a member of the omp85/tpsb transporter family"/>
    <property type="match status" value="1"/>
</dbReference>
<dbReference type="PROSITE" id="PS51257">
    <property type="entry name" value="PROKAR_LIPOPROTEIN"/>
    <property type="match status" value="1"/>
</dbReference>
<keyword evidence="5" id="KW-0812">Transmembrane</keyword>
<dbReference type="InterPro" id="IPR005565">
    <property type="entry name" value="Hemolysn_activator_HlyB_C"/>
</dbReference>
<keyword evidence="4" id="KW-1134">Transmembrane beta strand</keyword>
<dbReference type="Pfam" id="PF17287">
    <property type="entry name" value="POTRA_3"/>
    <property type="match status" value="1"/>
</dbReference>
<dbReference type="InterPro" id="IPR027282">
    <property type="entry name" value="TPS"/>
</dbReference>
<organism evidence="10 11">
    <name type="scientific">Comamonas avium</name>
    <dbReference type="NCBI Taxonomy" id="2762231"/>
    <lineage>
        <taxon>Bacteria</taxon>
        <taxon>Pseudomonadati</taxon>
        <taxon>Pseudomonadota</taxon>
        <taxon>Betaproteobacteria</taxon>
        <taxon>Burkholderiales</taxon>
        <taxon>Comamonadaceae</taxon>
        <taxon>Comamonas</taxon>
    </lineage>
</organism>
<evidence type="ECO:0000259" key="9">
    <source>
        <dbReference type="PROSITE" id="PS51779"/>
    </source>
</evidence>
<keyword evidence="3" id="KW-0813">Transport</keyword>
<dbReference type="Proteomes" id="UP000634919">
    <property type="component" value="Unassembled WGS sequence"/>
</dbReference>
<dbReference type="InterPro" id="IPR034746">
    <property type="entry name" value="POTRA"/>
</dbReference>
<evidence type="ECO:0000313" key="10">
    <source>
        <dbReference type="EMBL" id="MBD7959054.1"/>
    </source>
</evidence>
<comment type="subcellular location">
    <subcellularLocation>
        <location evidence="1">Cell outer membrane</location>
    </subcellularLocation>
</comment>
<evidence type="ECO:0000256" key="2">
    <source>
        <dbReference type="ARBA" id="ARBA00009055"/>
    </source>
</evidence>